<comment type="subcellular location">
    <subcellularLocation>
        <location evidence="1">Membrane</location>
    </subcellularLocation>
</comment>
<feature type="transmembrane region" description="Helical" evidence="6">
    <location>
        <begin position="227"/>
        <end position="252"/>
    </location>
</feature>
<keyword evidence="4 6" id="KW-1133">Transmembrane helix</keyword>
<dbReference type="Pfam" id="PF14778">
    <property type="entry name" value="ODR4-like"/>
    <property type="match status" value="1"/>
</dbReference>
<organism evidence="7 8">
    <name type="scientific">Oesophagostomum dentatum</name>
    <name type="common">Nodular worm</name>
    <dbReference type="NCBI Taxonomy" id="61180"/>
    <lineage>
        <taxon>Eukaryota</taxon>
        <taxon>Metazoa</taxon>
        <taxon>Ecdysozoa</taxon>
        <taxon>Nematoda</taxon>
        <taxon>Chromadorea</taxon>
        <taxon>Rhabditida</taxon>
        <taxon>Rhabditina</taxon>
        <taxon>Rhabditomorpha</taxon>
        <taxon>Strongyloidea</taxon>
        <taxon>Strongylidae</taxon>
        <taxon>Oesophagostomum</taxon>
    </lineage>
</organism>
<dbReference type="GO" id="GO:0012505">
    <property type="term" value="C:endomembrane system"/>
    <property type="evidence" value="ECO:0007669"/>
    <property type="project" value="TreeGrafter"/>
</dbReference>
<reference evidence="7 8" key="1">
    <citation type="submission" date="2014-03" db="EMBL/GenBank/DDBJ databases">
        <title>Draft genome of the hookworm Oesophagostomum dentatum.</title>
        <authorList>
            <person name="Mitreva M."/>
        </authorList>
    </citation>
    <scope>NUCLEOTIDE SEQUENCE [LARGE SCALE GENOMIC DNA]</scope>
    <source>
        <strain evidence="7 8">OD-Hann</strain>
    </source>
</reference>
<evidence type="ECO:0000256" key="3">
    <source>
        <dbReference type="ARBA" id="ARBA00022692"/>
    </source>
</evidence>
<evidence type="ECO:0000313" key="7">
    <source>
        <dbReference type="EMBL" id="KHJ88991.1"/>
    </source>
</evidence>
<evidence type="ECO:0000256" key="5">
    <source>
        <dbReference type="ARBA" id="ARBA00023136"/>
    </source>
</evidence>
<evidence type="ECO:0000256" key="4">
    <source>
        <dbReference type="ARBA" id="ARBA00022989"/>
    </source>
</evidence>
<gene>
    <name evidence="7" type="ORF">OESDEN_11200</name>
</gene>
<sequence>MILVFNEAPNGKPVGLVIDVVRRGPDSPSKVSFSAVLVNGEIRSESEQLFKDLKKKKVDSVEVQMFIDTCESNENVCESQIATNLHEVSFDIEIRAAVPSRSNVGAVVNAVKHHLLRSLTARAELQYESMDVVEEGSAASCSVHQMPRPATTVLSSHPAILLSDYLFEADTPEDAQKNFEELLGLKTSFEYIDEGWERCLEINEMEAVRAPLDDTPIANFKSKDDDIGSICTLLIALSAIVVVVGVIVYFAIGK</sequence>
<proteinExistence type="inferred from homology"/>
<dbReference type="Proteomes" id="UP000053660">
    <property type="component" value="Unassembled WGS sequence"/>
</dbReference>
<evidence type="ECO:0000313" key="8">
    <source>
        <dbReference type="Proteomes" id="UP000053660"/>
    </source>
</evidence>
<evidence type="ECO:0000256" key="1">
    <source>
        <dbReference type="ARBA" id="ARBA00004370"/>
    </source>
</evidence>
<name>A0A0B1SYK2_OESDE</name>
<accession>A0A0B1SYK2</accession>
<dbReference type="InterPro" id="IPR029454">
    <property type="entry name" value="ODR-4-like"/>
</dbReference>
<dbReference type="GO" id="GO:0016020">
    <property type="term" value="C:membrane"/>
    <property type="evidence" value="ECO:0007669"/>
    <property type="project" value="UniProtKB-SubCell"/>
</dbReference>
<protein>
    <submittedName>
        <fullName evidence="7">Uncharacterized protein</fullName>
    </submittedName>
</protein>
<dbReference type="GO" id="GO:0008104">
    <property type="term" value="P:intracellular protein localization"/>
    <property type="evidence" value="ECO:0007669"/>
    <property type="project" value="TreeGrafter"/>
</dbReference>
<evidence type="ECO:0000256" key="2">
    <source>
        <dbReference type="ARBA" id="ARBA00010131"/>
    </source>
</evidence>
<keyword evidence="8" id="KW-1185">Reference proteome</keyword>
<keyword evidence="3 6" id="KW-0812">Transmembrane</keyword>
<dbReference type="AlphaFoldDB" id="A0A0B1SYK2"/>
<comment type="similarity">
    <text evidence="2">Belongs to the ODR-4 family.</text>
</comment>
<evidence type="ECO:0000256" key="6">
    <source>
        <dbReference type="SAM" id="Phobius"/>
    </source>
</evidence>
<dbReference type="EMBL" id="KN554891">
    <property type="protein sequence ID" value="KHJ88991.1"/>
    <property type="molecule type" value="Genomic_DNA"/>
</dbReference>
<keyword evidence="5 6" id="KW-0472">Membrane</keyword>
<dbReference type="OrthoDB" id="21458at2759"/>
<dbReference type="PANTHER" id="PTHR33966">
    <property type="entry name" value="PROTEIN ODR-4 HOMOLOG"/>
    <property type="match status" value="1"/>
</dbReference>
<dbReference type="PANTHER" id="PTHR33966:SF1">
    <property type="entry name" value="PROTEIN ODR-4 HOMOLOG"/>
    <property type="match status" value="1"/>
</dbReference>